<dbReference type="HOGENOM" id="CLU_1114556_0_0_9"/>
<dbReference type="Pfam" id="PF08308">
    <property type="entry name" value="PEGA"/>
    <property type="match status" value="1"/>
</dbReference>
<evidence type="ECO:0000256" key="1">
    <source>
        <dbReference type="SAM" id="Phobius"/>
    </source>
</evidence>
<proteinExistence type="predicted"/>
<feature type="transmembrane region" description="Helical" evidence="1">
    <location>
        <begin position="32"/>
        <end position="51"/>
    </location>
</feature>
<dbReference type="InterPro" id="IPR013229">
    <property type="entry name" value="PEGA"/>
</dbReference>
<dbReference type="STRING" id="491915.Aflv_1295"/>
<keyword evidence="1" id="KW-1133">Transmembrane helix</keyword>
<dbReference type="eggNOG" id="COG4640">
    <property type="taxonomic scope" value="Bacteria"/>
</dbReference>
<dbReference type="EMBL" id="CP000922">
    <property type="protein sequence ID" value="ACJ33665.1"/>
    <property type="molecule type" value="Genomic_DNA"/>
</dbReference>
<keyword evidence="1" id="KW-0812">Transmembrane</keyword>
<protein>
    <submittedName>
        <fullName evidence="3">Uncharacterized conserved domain protein</fullName>
    </submittedName>
</protein>
<keyword evidence="1" id="KW-0472">Membrane</keyword>
<evidence type="ECO:0000313" key="3">
    <source>
        <dbReference type="EMBL" id="ACJ33665.1"/>
    </source>
</evidence>
<organism evidence="3 4">
    <name type="scientific">Anoxybacillus flavithermus (strain DSM 21510 / WK1)</name>
    <dbReference type="NCBI Taxonomy" id="491915"/>
    <lineage>
        <taxon>Bacteria</taxon>
        <taxon>Bacillati</taxon>
        <taxon>Bacillota</taxon>
        <taxon>Bacilli</taxon>
        <taxon>Bacillales</taxon>
        <taxon>Anoxybacillaceae</taxon>
        <taxon>Anoxybacillus</taxon>
    </lineage>
</organism>
<sequence length="217" mass="25207">MRKRGEIRVNEQGGIQNEAMTRSERRKRKQRFVFVCLLFVVSACVVGAWGVTKREMSEQKIIKQFITALRQEDMHALKQFIDAPLEKEVSLLPLFVYLRKHPEGYDQIKKELAQQKDDRVYIKGLTSTPPIFLMKLSQGIYKFEPALYHVYVQTNEQGARILINDTYVGETNASLVKVGEYVPGLYEVKMVTDEREQTKQISLFGGERIRIIRFDSN</sequence>
<feature type="domain" description="PEGA" evidence="2">
    <location>
        <begin position="148"/>
        <end position="194"/>
    </location>
</feature>
<name>B7GJJ5_ANOFW</name>
<reference evidence="3 4" key="1">
    <citation type="journal article" date="2008" name="Genome Biol.">
        <title>Encapsulated in silica: genome, proteome and physiology of the thermophilic bacterium Anoxybacillus flavithermus WK1.</title>
        <authorList>
            <person name="Saw J.H."/>
            <person name="Mountain B.W."/>
            <person name="Feng L."/>
            <person name="Omelchenko M.V."/>
            <person name="Hou S."/>
            <person name="Saito J.A."/>
            <person name="Stott M.B."/>
            <person name="Li D."/>
            <person name="Zhao G."/>
            <person name="Wu J."/>
            <person name="Galperin M.Y."/>
            <person name="Koonin E.V."/>
            <person name="Makarova K.S."/>
            <person name="Wolf Y.I."/>
            <person name="Rigden D.J."/>
            <person name="Dunfield P.F."/>
            <person name="Wang L."/>
            <person name="Alam M."/>
        </authorList>
    </citation>
    <scope>NUCLEOTIDE SEQUENCE [LARGE SCALE GENOMIC DNA]</scope>
    <source>
        <strain evidence="4">DSM 21510 / WK1</strain>
    </source>
</reference>
<evidence type="ECO:0000259" key="2">
    <source>
        <dbReference type="Pfam" id="PF08308"/>
    </source>
</evidence>
<dbReference type="KEGG" id="afl:Aflv_1295"/>
<gene>
    <name evidence="3" type="ordered locus">Aflv_1295</name>
</gene>
<dbReference type="AlphaFoldDB" id="B7GJJ5"/>
<dbReference type="Proteomes" id="UP000000742">
    <property type="component" value="Chromosome"/>
</dbReference>
<evidence type="ECO:0000313" key="4">
    <source>
        <dbReference type="Proteomes" id="UP000000742"/>
    </source>
</evidence>
<accession>B7GJJ5</accession>